<evidence type="ECO:0000256" key="1">
    <source>
        <dbReference type="SAM" id="MobiDB-lite"/>
    </source>
</evidence>
<dbReference type="AlphaFoldDB" id="A0A8S9SG56"/>
<accession>A0A8S9SG56</accession>
<feature type="compositionally biased region" description="Polar residues" evidence="1">
    <location>
        <begin position="14"/>
        <end position="32"/>
    </location>
</feature>
<evidence type="ECO:0000313" key="3">
    <source>
        <dbReference type="Proteomes" id="UP000712600"/>
    </source>
</evidence>
<dbReference type="Proteomes" id="UP000712600">
    <property type="component" value="Unassembled WGS sequence"/>
</dbReference>
<organism evidence="2 3">
    <name type="scientific">Brassica cretica</name>
    <name type="common">Mustard</name>
    <dbReference type="NCBI Taxonomy" id="69181"/>
    <lineage>
        <taxon>Eukaryota</taxon>
        <taxon>Viridiplantae</taxon>
        <taxon>Streptophyta</taxon>
        <taxon>Embryophyta</taxon>
        <taxon>Tracheophyta</taxon>
        <taxon>Spermatophyta</taxon>
        <taxon>Magnoliopsida</taxon>
        <taxon>eudicotyledons</taxon>
        <taxon>Gunneridae</taxon>
        <taxon>Pentapetalae</taxon>
        <taxon>rosids</taxon>
        <taxon>malvids</taxon>
        <taxon>Brassicales</taxon>
        <taxon>Brassicaceae</taxon>
        <taxon>Brassiceae</taxon>
        <taxon>Brassica</taxon>
    </lineage>
</organism>
<dbReference type="EMBL" id="QGKX02000004">
    <property type="protein sequence ID" value="KAF3600308.1"/>
    <property type="molecule type" value="Genomic_DNA"/>
</dbReference>
<feature type="region of interest" description="Disordered" evidence="1">
    <location>
        <begin position="1"/>
        <end position="55"/>
    </location>
</feature>
<sequence length="205" mass="23020">MQPSRRSARLKQAMETTETASSPSLSTGPSTYHKQKRKRPSPPAAPRPESSPPHVKLLSASSEEEIENFLPKEPSYEASREIFQARAQRYQALKPPKFIPQQSLSLTEEKLLDVKKVVVDAGLIYTVIDSGSFQPNVVREFIANLLDAEEREDGVAVYVTGSLVDFSPSLINSMYCIPGFEEDPNWLDENINHVCGFLTDNRIRR</sequence>
<reference evidence="2" key="1">
    <citation type="submission" date="2019-12" db="EMBL/GenBank/DDBJ databases">
        <title>Genome sequencing and annotation of Brassica cretica.</title>
        <authorList>
            <person name="Studholme D.J."/>
            <person name="Sarris P."/>
        </authorList>
    </citation>
    <scope>NUCLEOTIDE SEQUENCE</scope>
    <source>
        <strain evidence="2">PFS-109/04</strain>
        <tissue evidence="2">Leaf</tissue>
    </source>
</reference>
<gene>
    <name evidence="2" type="ORF">F2Q69_00035706</name>
</gene>
<proteinExistence type="predicted"/>
<protein>
    <submittedName>
        <fullName evidence="2">Uncharacterized protein</fullName>
    </submittedName>
</protein>
<evidence type="ECO:0000313" key="2">
    <source>
        <dbReference type="EMBL" id="KAF3600308.1"/>
    </source>
</evidence>
<comment type="caution">
    <text evidence="2">The sequence shown here is derived from an EMBL/GenBank/DDBJ whole genome shotgun (WGS) entry which is preliminary data.</text>
</comment>
<name>A0A8S9SG56_BRACR</name>
<feature type="compositionally biased region" description="Pro residues" evidence="1">
    <location>
        <begin position="41"/>
        <end position="51"/>
    </location>
</feature>